<sequence>MAAAEETWWRRWPRRPKGVAFVKLPGLAAGWSEGVGKSTRNQELAPSIAAEIAMDNSSKLAQMRF</sequence>
<protein>
    <submittedName>
        <fullName evidence="1">Uncharacterized protein</fullName>
    </submittedName>
</protein>
<comment type="caution">
    <text evidence="1">The sequence shown here is derived from an EMBL/GenBank/DDBJ whole genome shotgun (WGS) entry which is preliminary data.</text>
</comment>
<accession>A0A6G1F344</accession>
<gene>
    <name evidence="1" type="ORF">E2562_004477</name>
</gene>
<evidence type="ECO:0000313" key="2">
    <source>
        <dbReference type="Proteomes" id="UP000479710"/>
    </source>
</evidence>
<reference evidence="1 2" key="1">
    <citation type="submission" date="2019-11" db="EMBL/GenBank/DDBJ databases">
        <title>Whole genome sequence of Oryza granulata.</title>
        <authorList>
            <person name="Li W."/>
        </authorList>
    </citation>
    <scope>NUCLEOTIDE SEQUENCE [LARGE SCALE GENOMIC DNA]</scope>
    <source>
        <strain evidence="2">cv. Menghai</strain>
        <tissue evidence="1">Leaf</tissue>
    </source>
</reference>
<organism evidence="1 2">
    <name type="scientific">Oryza meyeriana var. granulata</name>
    <dbReference type="NCBI Taxonomy" id="110450"/>
    <lineage>
        <taxon>Eukaryota</taxon>
        <taxon>Viridiplantae</taxon>
        <taxon>Streptophyta</taxon>
        <taxon>Embryophyta</taxon>
        <taxon>Tracheophyta</taxon>
        <taxon>Spermatophyta</taxon>
        <taxon>Magnoliopsida</taxon>
        <taxon>Liliopsida</taxon>
        <taxon>Poales</taxon>
        <taxon>Poaceae</taxon>
        <taxon>BOP clade</taxon>
        <taxon>Oryzoideae</taxon>
        <taxon>Oryzeae</taxon>
        <taxon>Oryzinae</taxon>
        <taxon>Oryza</taxon>
        <taxon>Oryza meyeriana</taxon>
    </lineage>
</organism>
<dbReference type="AlphaFoldDB" id="A0A6G1F344"/>
<evidence type="ECO:0000313" key="1">
    <source>
        <dbReference type="EMBL" id="KAF0931328.1"/>
    </source>
</evidence>
<dbReference type="Proteomes" id="UP000479710">
    <property type="component" value="Unassembled WGS sequence"/>
</dbReference>
<name>A0A6G1F344_9ORYZ</name>
<dbReference type="EMBL" id="SPHZ02000001">
    <property type="protein sequence ID" value="KAF0931328.1"/>
    <property type="molecule type" value="Genomic_DNA"/>
</dbReference>
<proteinExistence type="predicted"/>
<keyword evidence="2" id="KW-1185">Reference proteome</keyword>